<dbReference type="PANTHER" id="PTHR35529:SF1">
    <property type="entry name" value="MANGANESE EFFLUX PUMP MNTP-RELATED"/>
    <property type="match status" value="1"/>
</dbReference>
<evidence type="ECO:0000256" key="5">
    <source>
        <dbReference type="ARBA" id="ARBA00023065"/>
    </source>
</evidence>
<comment type="caution">
    <text evidence="9">The sequence shown here is derived from an EMBL/GenBank/DDBJ whole genome shotgun (WGS) entry which is preliminary data.</text>
</comment>
<evidence type="ECO:0000256" key="3">
    <source>
        <dbReference type="ARBA" id="ARBA00022692"/>
    </source>
</evidence>
<dbReference type="HAMAP" id="MF_01521">
    <property type="entry name" value="MntP_pump"/>
    <property type="match status" value="1"/>
</dbReference>
<dbReference type="Proteomes" id="UP000032250">
    <property type="component" value="Unassembled WGS sequence"/>
</dbReference>
<dbReference type="InterPro" id="IPR003810">
    <property type="entry name" value="Mntp/YtaF"/>
</dbReference>
<keyword evidence="6 8" id="KW-0472">Membrane</keyword>
<keyword evidence="7 8" id="KW-0464">Manganese</keyword>
<keyword evidence="5 8" id="KW-0406">Ion transport</keyword>
<comment type="similarity">
    <text evidence="8">Belongs to the MntP (TC 9.B.29) family.</text>
</comment>
<dbReference type="Pfam" id="PF02659">
    <property type="entry name" value="Mntp"/>
    <property type="match status" value="1"/>
</dbReference>
<evidence type="ECO:0000313" key="9">
    <source>
        <dbReference type="EMBL" id="KIS23282.1"/>
    </source>
</evidence>
<proteinExistence type="inferred from homology"/>
<evidence type="ECO:0000256" key="1">
    <source>
        <dbReference type="ARBA" id="ARBA00022448"/>
    </source>
</evidence>
<keyword evidence="4 8" id="KW-1133">Transmembrane helix</keyword>
<keyword evidence="1 8" id="KW-0813">Transport</keyword>
<evidence type="ECO:0000256" key="6">
    <source>
        <dbReference type="ARBA" id="ARBA00023136"/>
    </source>
</evidence>
<dbReference type="AlphaFoldDB" id="A0A0D1BU18"/>
<accession>A0A0D1BU18</accession>
<dbReference type="OrthoDB" id="9811590at2"/>
<feature type="transmembrane region" description="Helical" evidence="8">
    <location>
        <begin position="6"/>
        <end position="27"/>
    </location>
</feature>
<sequence>MDLVSIILISIGLSMDAFAVSITNGAMISKVTVSEGIRIGLFFGGFQALMPLIGWSVGIKFESYIAALDHWIALILLSIIGGKMIYDSVKKSKDHKDEIACDYSEGEKKCLNNKTLTFLAIATSIDALAVGVSFAFLKVSIISTISIIGIITFVICFIGVMIGKKCGELLKKRAEILGGIVLIFIGIKIFIEHTNILSNIF</sequence>
<feature type="transmembrane region" description="Helical" evidence="8">
    <location>
        <begin position="116"/>
        <end position="135"/>
    </location>
</feature>
<feature type="transmembrane region" description="Helical" evidence="8">
    <location>
        <begin position="174"/>
        <end position="191"/>
    </location>
</feature>
<comment type="subcellular location">
    <subcellularLocation>
        <location evidence="8">Cell membrane</location>
        <topology evidence="8">Multi-pass membrane protein</topology>
    </subcellularLocation>
</comment>
<name>A0A0D1BU18_CLOBO</name>
<evidence type="ECO:0000256" key="4">
    <source>
        <dbReference type="ARBA" id="ARBA00022989"/>
    </source>
</evidence>
<evidence type="ECO:0000256" key="7">
    <source>
        <dbReference type="ARBA" id="ARBA00023211"/>
    </source>
</evidence>
<organism evidence="9 10">
    <name type="scientific">Clostridium botulinum B2 450</name>
    <dbReference type="NCBI Taxonomy" id="1379739"/>
    <lineage>
        <taxon>Bacteria</taxon>
        <taxon>Bacillati</taxon>
        <taxon>Bacillota</taxon>
        <taxon>Clostridia</taxon>
        <taxon>Eubacteriales</taxon>
        <taxon>Clostridiaceae</taxon>
        <taxon>Clostridium</taxon>
    </lineage>
</organism>
<evidence type="ECO:0000256" key="2">
    <source>
        <dbReference type="ARBA" id="ARBA00022475"/>
    </source>
</evidence>
<dbReference type="InterPro" id="IPR022929">
    <property type="entry name" value="Put_MntP"/>
</dbReference>
<reference evidence="9 10" key="1">
    <citation type="submission" date="2014-06" db="EMBL/GenBank/DDBJ databases">
        <title>Genome characterization of distinct group I Clostridium botulinum lineages.</title>
        <authorList>
            <person name="Giordani F."/>
            <person name="Anselmo A."/>
            <person name="Fillo S."/>
            <person name="Palozzi A.M."/>
            <person name="Fortunato A."/>
            <person name="Gentile B."/>
            <person name="Ciammaruconi A."/>
            <person name="Anniballi F."/>
            <person name="De Medici D."/>
            <person name="Lista F."/>
        </authorList>
    </citation>
    <scope>NUCLEOTIDE SEQUENCE [LARGE SCALE GENOMIC DNA]</scope>
    <source>
        <strain evidence="9 10">B2 450</strain>
    </source>
</reference>
<dbReference type="PATRIC" id="fig|1379739.3.peg.1666"/>
<dbReference type="RefSeq" id="WP_042385272.1">
    <property type="nucleotide sequence ID" value="NZ_JXSU01000007.1"/>
</dbReference>
<evidence type="ECO:0000313" key="10">
    <source>
        <dbReference type="Proteomes" id="UP000032250"/>
    </source>
</evidence>
<dbReference type="EMBL" id="JXSU01000007">
    <property type="protein sequence ID" value="KIS23282.1"/>
    <property type="molecule type" value="Genomic_DNA"/>
</dbReference>
<dbReference type="PANTHER" id="PTHR35529">
    <property type="entry name" value="MANGANESE EFFLUX PUMP MNTP-RELATED"/>
    <property type="match status" value="1"/>
</dbReference>
<evidence type="ECO:0000256" key="8">
    <source>
        <dbReference type="HAMAP-Rule" id="MF_01521"/>
    </source>
</evidence>
<dbReference type="HOGENOM" id="CLU_096410_3_0_9"/>
<feature type="transmembrane region" description="Helical" evidence="8">
    <location>
        <begin position="64"/>
        <end position="86"/>
    </location>
</feature>
<comment type="function">
    <text evidence="8">Probably functions as a manganese efflux pump.</text>
</comment>
<dbReference type="GO" id="GO:0005886">
    <property type="term" value="C:plasma membrane"/>
    <property type="evidence" value="ECO:0007669"/>
    <property type="project" value="UniProtKB-SubCell"/>
</dbReference>
<keyword evidence="3 8" id="KW-0812">Transmembrane</keyword>
<feature type="transmembrane region" description="Helical" evidence="8">
    <location>
        <begin position="39"/>
        <end position="58"/>
    </location>
</feature>
<dbReference type="GO" id="GO:0005384">
    <property type="term" value="F:manganese ion transmembrane transporter activity"/>
    <property type="evidence" value="ECO:0007669"/>
    <property type="project" value="UniProtKB-UniRule"/>
</dbReference>
<protein>
    <recommendedName>
        <fullName evidence="8">Putative manganese efflux pump MntP</fullName>
    </recommendedName>
</protein>
<gene>
    <name evidence="8" type="primary">mntP</name>
    <name evidence="9" type="ORF">N495_06665</name>
</gene>
<feature type="transmembrane region" description="Helical" evidence="8">
    <location>
        <begin position="141"/>
        <end position="162"/>
    </location>
</feature>
<keyword evidence="2 8" id="KW-1003">Cell membrane</keyword>